<sequence>MSFAKRIVIDTSTLISTLLKPQSVPRQAFNYALATGTLCVSPAMLAELENVLLPDKFDRYVDRESRLGFLQLYHAASALFPVTLDEEKILTPPCRDSRDNKFLALALHCSAQTVISSDEDLLILNPWHEIAIVSPARFLS</sequence>
<dbReference type="NCBIfam" id="TIGR00305">
    <property type="entry name" value="putative toxin-antitoxin system toxin component, PIN family"/>
    <property type="match status" value="1"/>
</dbReference>
<proteinExistence type="predicted"/>
<dbReference type="InterPro" id="IPR002850">
    <property type="entry name" value="PIN_toxin-like"/>
</dbReference>
<dbReference type="PANTHER" id="PTHR34610:SF4">
    <property type="entry name" value="SLL8027 PROTEIN"/>
    <property type="match status" value="1"/>
</dbReference>
<dbReference type="Pfam" id="PF13470">
    <property type="entry name" value="PIN_3"/>
    <property type="match status" value="1"/>
</dbReference>
<dbReference type="CDD" id="cd09854">
    <property type="entry name" value="PIN_VapC-like"/>
    <property type="match status" value="1"/>
</dbReference>
<evidence type="ECO:0000313" key="2">
    <source>
        <dbReference type="EMBL" id="SEF82884.1"/>
    </source>
</evidence>
<protein>
    <recommendedName>
        <fullName evidence="1">PIN domain-containing protein</fullName>
    </recommendedName>
</protein>
<dbReference type="InterPro" id="IPR029060">
    <property type="entry name" value="PIN-like_dom_sf"/>
</dbReference>
<reference evidence="2 3" key="1">
    <citation type="submission" date="2016-10" db="EMBL/GenBank/DDBJ databases">
        <authorList>
            <person name="de Groot N.N."/>
        </authorList>
    </citation>
    <scope>NUCLEOTIDE SEQUENCE [LARGE SCALE GENOMIC DNA]</scope>
    <source>
        <strain evidence="2 3">Nm13</strain>
    </source>
</reference>
<evidence type="ECO:0000259" key="1">
    <source>
        <dbReference type="SMART" id="SM00670"/>
    </source>
</evidence>
<feature type="domain" description="PIN" evidence="1">
    <location>
        <begin position="5"/>
        <end position="123"/>
    </location>
</feature>
<dbReference type="EMBL" id="FNUX01000011">
    <property type="protein sequence ID" value="SEF82884.1"/>
    <property type="molecule type" value="Genomic_DNA"/>
</dbReference>
<organism evidence="2 3">
    <name type="scientific">Nitrosomonas ureae</name>
    <dbReference type="NCBI Taxonomy" id="44577"/>
    <lineage>
        <taxon>Bacteria</taxon>
        <taxon>Pseudomonadati</taxon>
        <taxon>Pseudomonadota</taxon>
        <taxon>Betaproteobacteria</taxon>
        <taxon>Nitrosomonadales</taxon>
        <taxon>Nitrosomonadaceae</taxon>
        <taxon>Nitrosomonas</taxon>
    </lineage>
</organism>
<evidence type="ECO:0000313" key="3">
    <source>
        <dbReference type="Proteomes" id="UP000236753"/>
    </source>
</evidence>
<dbReference type="OrthoDB" id="9792229at2"/>
<accession>A0A1H5V6R0</accession>
<gene>
    <name evidence="2" type="ORF">SAMN05216334_11138</name>
</gene>
<dbReference type="AlphaFoldDB" id="A0A1H5V6R0"/>
<dbReference type="SUPFAM" id="SSF88723">
    <property type="entry name" value="PIN domain-like"/>
    <property type="match status" value="1"/>
</dbReference>
<dbReference type="InterPro" id="IPR002716">
    <property type="entry name" value="PIN_dom"/>
</dbReference>
<dbReference type="PANTHER" id="PTHR34610">
    <property type="entry name" value="SSL7007 PROTEIN"/>
    <property type="match status" value="1"/>
</dbReference>
<dbReference type="SMART" id="SM00670">
    <property type="entry name" value="PINc"/>
    <property type="match status" value="1"/>
</dbReference>
<dbReference type="Proteomes" id="UP000236753">
    <property type="component" value="Unassembled WGS sequence"/>
</dbReference>
<dbReference type="RefSeq" id="WP_103966469.1">
    <property type="nucleotide sequence ID" value="NZ_FNUX01000011.1"/>
</dbReference>
<name>A0A1H5V6R0_9PROT</name>